<dbReference type="RefSeq" id="WP_146884896.1">
    <property type="nucleotide sequence ID" value="NZ_BJYG01000001.1"/>
</dbReference>
<dbReference type="Proteomes" id="UP000321746">
    <property type="component" value="Unassembled WGS sequence"/>
</dbReference>
<name>A0A511XG31_9PROT</name>
<feature type="transmembrane region" description="Helical" evidence="1">
    <location>
        <begin position="102"/>
        <end position="120"/>
    </location>
</feature>
<evidence type="ECO:0000256" key="1">
    <source>
        <dbReference type="SAM" id="Phobius"/>
    </source>
</evidence>
<comment type="caution">
    <text evidence="2">The sequence shown here is derived from an EMBL/GenBank/DDBJ whole genome shotgun (WGS) entry which is preliminary data.</text>
</comment>
<proteinExistence type="predicted"/>
<dbReference type="OrthoDB" id="7278229at2"/>
<feature type="transmembrane region" description="Helical" evidence="1">
    <location>
        <begin position="39"/>
        <end position="59"/>
    </location>
</feature>
<keyword evidence="1" id="KW-0812">Transmembrane</keyword>
<reference evidence="2 3" key="1">
    <citation type="submission" date="2019-07" db="EMBL/GenBank/DDBJ databases">
        <title>Whole genome shotgun sequence of Acetobacter oeni NBRC 105207.</title>
        <authorList>
            <person name="Hosoyama A."/>
            <person name="Uohara A."/>
            <person name="Ohji S."/>
            <person name="Ichikawa N."/>
        </authorList>
    </citation>
    <scope>NUCLEOTIDE SEQUENCE [LARGE SCALE GENOMIC DNA]</scope>
    <source>
        <strain evidence="2 3">NBRC 105207</strain>
    </source>
</reference>
<organism evidence="2 3">
    <name type="scientific">Acetobacter oeni</name>
    <dbReference type="NCBI Taxonomy" id="304077"/>
    <lineage>
        <taxon>Bacteria</taxon>
        <taxon>Pseudomonadati</taxon>
        <taxon>Pseudomonadota</taxon>
        <taxon>Alphaproteobacteria</taxon>
        <taxon>Acetobacterales</taxon>
        <taxon>Acetobacteraceae</taxon>
        <taxon>Acetobacter</taxon>
    </lineage>
</organism>
<feature type="transmembrane region" description="Helical" evidence="1">
    <location>
        <begin position="126"/>
        <end position="147"/>
    </location>
</feature>
<protein>
    <submittedName>
        <fullName evidence="2">Uncharacterized protein</fullName>
    </submittedName>
</protein>
<sequence>MSLSDAITRFDLWLLDRVFQPVADRLPERITVWETGMSLLLGSLLLLATSIAAMVVLLGEDPVNAVYDILIWGMWVAFYLGVNRMRGLVRPGFMNPLRTMFLGFRPISFVFLLYAIWQSTSLPPPFSIGLWFNALADLAFTCGVYMISCEQTPPKKKQVNWKREFGSVPDQT</sequence>
<feature type="transmembrane region" description="Helical" evidence="1">
    <location>
        <begin position="65"/>
        <end position="82"/>
    </location>
</feature>
<dbReference type="AlphaFoldDB" id="A0A511XG31"/>
<keyword evidence="1" id="KW-1133">Transmembrane helix</keyword>
<evidence type="ECO:0000313" key="3">
    <source>
        <dbReference type="Proteomes" id="UP000321746"/>
    </source>
</evidence>
<keyword evidence="3" id="KW-1185">Reference proteome</keyword>
<gene>
    <name evidence="2" type="ORF">AOE01nite_01230</name>
</gene>
<accession>A0A511XG31</accession>
<keyword evidence="1" id="KW-0472">Membrane</keyword>
<dbReference type="EMBL" id="BJYG01000001">
    <property type="protein sequence ID" value="GEN61899.1"/>
    <property type="molecule type" value="Genomic_DNA"/>
</dbReference>
<evidence type="ECO:0000313" key="2">
    <source>
        <dbReference type="EMBL" id="GEN61899.1"/>
    </source>
</evidence>